<comment type="caution">
    <text evidence="2">The sequence shown here is derived from an EMBL/GenBank/DDBJ whole genome shotgun (WGS) entry which is preliminary data.</text>
</comment>
<dbReference type="PANTHER" id="PTHR43825">
    <property type="entry name" value="PYRUVATE DEHYDROGENASE E1 COMPONENT"/>
    <property type="match status" value="1"/>
</dbReference>
<dbReference type="InterPro" id="IPR051157">
    <property type="entry name" value="PDH/Transketolase"/>
</dbReference>
<dbReference type="InterPro" id="IPR009014">
    <property type="entry name" value="Transketo_C/PFOR_II"/>
</dbReference>
<evidence type="ECO:0000259" key="1">
    <source>
        <dbReference type="Pfam" id="PF02780"/>
    </source>
</evidence>
<reference evidence="2" key="1">
    <citation type="journal article" date="2014" name="Front. Microbiol.">
        <title>High frequency of phylogenetically diverse reductive dehalogenase-homologous genes in deep subseafloor sedimentary metagenomes.</title>
        <authorList>
            <person name="Kawai M."/>
            <person name="Futagami T."/>
            <person name="Toyoda A."/>
            <person name="Takaki Y."/>
            <person name="Nishi S."/>
            <person name="Hori S."/>
            <person name="Arai W."/>
            <person name="Tsubouchi T."/>
            <person name="Morono Y."/>
            <person name="Uchiyama I."/>
            <person name="Ito T."/>
            <person name="Fujiyama A."/>
            <person name="Inagaki F."/>
            <person name="Takami H."/>
        </authorList>
    </citation>
    <scope>NUCLEOTIDE SEQUENCE</scope>
    <source>
        <strain evidence="2">Expedition CK06-06</strain>
    </source>
</reference>
<accession>X1J155</accession>
<dbReference type="PANTHER" id="PTHR43825:SF1">
    <property type="entry name" value="TRANSKETOLASE-LIKE PYRIMIDINE-BINDING DOMAIN-CONTAINING PROTEIN"/>
    <property type="match status" value="1"/>
</dbReference>
<proteinExistence type="predicted"/>
<dbReference type="Pfam" id="PF02780">
    <property type="entry name" value="Transketolase_C"/>
    <property type="match status" value="1"/>
</dbReference>
<dbReference type="AlphaFoldDB" id="X1J155"/>
<feature type="non-terminal residue" evidence="2">
    <location>
        <position position="1"/>
    </location>
</feature>
<gene>
    <name evidence="2" type="ORF">S03H2_56555</name>
</gene>
<evidence type="ECO:0000313" key="2">
    <source>
        <dbReference type="EMBL" id="GAH88426.1"/>
    </source>
</evidence>
<feature type="domain" description="Transketolase C-terminal" evidence="1">
    <location>
        <begin position="33"/>
        <end position="156"/>
    </location>
</feature>
<protein>
    <recommendedName>
        <fullName evidence="1">Transketolase C-terminal domain-containing protein</fullName>
    </recommendedName>
</protein>
<dbReference type="EMBL" id="BARU01036186">
    <property type="protein sequence ID" value="GAH88426.1"/>
    <property type="molecule type" value="Genomic_DNA"/>
</dbReference>
<dbReference type="Gene3D" id="3.40.50.920">
    <property type="match status" value="1"/>
</dbReference>
<sequence>TRAVAGWTGPCYLRLVRTGDPIVHQAVPDFQIGKAITLRNGNDITLIASGGILYNTIQVAKQLEQREIKARVLSMHTVKPLDAEAVLAATQDTEAIITIEEHNIIGGLGSAVAEVLAESGNSHIAFKRIGITDSFCSQVGSQEYLWNAYSLSVEGIVSKAVQLLKGMSKRKLA</sequence>
<dbReference type="SUPFAM" id="SSF52922">
    <property type="entry name" value="TK C-terminal domain-like"/>
    <property type="match status" value="1"/>
</dbReference>
<name>X1J155_9ZZZZ</name>
<dbReference type="InterPro" id="IPR033248">
    <property type="entry name" value="Transketolase_C"/>
</dbReference>
<organism evidence="2">
    <name type="scientific">marine sediment metagenome</name>
    <dbReference type="NCBI Taxonomy" id="412755"/>
    <lineage>
        <taxon>unclassified sequences</taxon>
        <taxon>metagenomes</taxon>
        <taxon>ecological metagenomes</taxon>
    </lineage>
</organism>